<dbReference type="EMBL" id="APOM01000046">
    <property type="protein sequence ID" value="ENU36110.1"/>
    <property type="molecule type" value="Genomic_DNA"/>
</dbReference>
<protein>
    <submittedName>
        <fullName evidence="1">Uncharacterized protein</fullName>
    </submittedName>
</protein>
<proteinExistence type="predicted"/>
<reference evidence="1 2" key="1">
    <citation type="submission" date="2013-02" db="EMBL/GenBank/DDBJ databases">
        <title>The Genome Sequence of Acinetobacter parvus CIP 108168.</title>
        <authorList>
            <consortium name="The Broad Institute Genome Sequencing Platform"/>
            <consortium name="The Broad Institute Genome Sequencing Center for Infectious Disease"/>
            <person name="Cerqueira G."/>
            <person name="Feldgarden M."/>
            <person name="Courvalin P."/>
            <person name="Perichon B."/>
            <person name="Grillot-Courvalin C."/>
            <person name="Clermont D."/>
            <person name="Rocha E."/>
            <person name="Yoon E.-J."/>
            <person name="Nemec A."/>
            <person name="Walker B."/>
            <person name="Young S.K."/>
            <person name="Zeng Q."/>
            <person name="Gargeya S."/>
            <person name="Fitzgerald M."/>
            <person name="Haas B."/>
            <person name="Abouelleil A."/>
            <person name="Alvarado L."/>
            <person name="Arachchi H.M."/>
            <person name="Berlin A.M."/>
            <person name="Chapman S.B."/>
            <person name="Dewar J."/>
            <person name="Goldberg J."/>
            <person name="Griggs A."/>
            <person name="Gujja S."/>
            <person name="Hansen M."/>
            <person name="Howarth C."/>
            <person name="Imamovic A."/>
            <person name="Larimer J."/>
            <person name="McCowan C."/>
            <person name="Murphy C."/>
            <person name="Neiman D."/>
            <person name="Pearson M."/>
            <person name="Priest M."/>
            <person name="Roberts A."/>
            <person name="Saif S."/>
            <person name="Shea T."/>
            <person name="Sisk P."/>
            <person name="Sykes S."/>
            <person name="Wortman J."/>
            <person name="Nusbaum C."/>
            <person name="Birren B."/>
        </authorList>
    </citation>
    <scope>NUCLEOTIDE SEQUENCE [LARGE SCALE GENOMIC DNA]</scope>
    <source>
        <strain evidence="1 2">CIP 108168</strain>
    </source>
</reference>
<dbReference type="AlphaFoldDB" id="N8QC48"/>
<sequence length="68" mass="7977">MILGNDKEMMSLIKENKNFGNLKHKKPHKVAFYRIDEPELRIWTINAFYTYFRSAGIGNTELLSCAIR</sequence>
<evidence type="ECO:0000313" key="2">
    <source>
        <dbReference type="Proteomes" id="UP000023776"/>
    </source>
</evidence>
<comment type="caution">
    <text evidence="1">The sequence shown here is derived from an EMBL/GenBank/DDBJ whole genome shotgun (WGS) entry which is preliminary data.</text>
</comment>
<organism evidence="1 2">
    <name type="scientific">Acinetobacter parvus DSM 16617 = CIP 108168</name>
    <dbReference type="NCBI Taxonomy" id="981333"/>
    <lineage>
        <taxon>Bacteria</taxon>
        <taxon>Pseudomonadati</taxon>
        <taxon>Pseudomonadota</taxon>
        <taxon>Gammaproteobacteria</taxon>
        <taxon>Moraxellales</taxon>
        <taxon>Moraxellaceae</taxon>
        <taxon>Acinetobacter</taxon>
    </lineage>
</organism>
<name>N8QC48_9GAMM</name>
<dbReference type="HOGENOM" id="CLU_2784469_0_0_6"/>
<evidence type="ECO:0000313" key="1">
    <source>
        <dbReference type="EMBL" id="ENU36110.1"/>
    </source>
</evidence>
<dbReference type="Proteomes" id="UP000023776">
    <property type="component" value="Unassembled WGS sequence"/>
</dbReference>
<gene>
    <name evidence="1" type="ORF">F988_01607</name>
</gene>
<keyword evidence="2" id="KW-1185">Reference proteome</keyword>
<accession>N8QC48</accession>